<dbReference type="InterPro" id="IPR036638">
    <property type="entry name" value="HLH_DNA-bd_sf"/>
</dbReference>
<evidence type="ECO:0000256" key="1">
    <source>
        <dbReference type="ARBA" id="ARBA00004123"/>
    </source>
</evidence>
<keyword evidence="4" id="KW-0804">Transcription</keyword>
<feature type="compositionally biased region" description="Polar residues" evidence="6">
    <location>
        <begin position="292"/>
        <end position="301"/>
    </location>
</feature>
<name>A0ABR2X299_9FUNG</name>
<evidence type="ECO:0000256" key="3">
    <source>
        <dbReference type="ARBA" id="ARBA00023125"/>
    </source>
</evidence>
<keyword evidence="2" id="KW-0805">Transcription regulation</keyword>
<dbReference type="Pfam" id="PF00010">
    <property type="entry name" value="HLH"/>
    <property type="match status" value="1"/>
</dbReference>
<feature type="region of interest" description="Disordered" evidence="6">
    <location>
        <begin position="272"/>
        <end position="326"/>
    </location>
</feature>
<comment type="caution">
    <text evidence="8">The sequence shown here is derived from an EMBL/GenBank/DDBJ whole genome shotgun (WGS) entry which is preliminary data.</text>
</comment>
<accession>A0ABR2X299</accession>
<dbReference type="SUPFAM" id="SSF47459">
    <property type="entry name" value="HLH, helix-loop-helix DNA-binding domain"/>
    <property type="match status" value="1"/>
</dbReference>
<dbReference type="SMART" id="SM00353">
    <property type="entry name" value="HLH"/>
    <property type="match status" value="1"/>
</dbReference>
<dbReference type="PANTHER" id="PTHR15741">
    <property type="entry name" value="BASIC HELIX-LOOP-HELIX ZIP TRANSCRIPTION FACTOR"/>
    <property type="match status" value="1"/>
</dbReference>
<gene>
    <name evidence="8" type="ORF">K7432_001974</name>
</gene>
<keyword evidence="5" id="KW-0539">Nucleus</keyword>
<feature type="compositionally biased region" description="Basic and acidic residues" evidence="6">
    <location>
        <begin position="47"/>
        <end position="60"/>
    </location>
</feature>
<dbReference type="PROSITE" id="PS50888">
    <property type="entry name" value="BHLH"/>
    <property type="match status" value="1"/>
</dbReference>
<evidence type="ECO:0000256" key="2">
    <source>
        <dbReference type="ARBA" id="ARBA00023015"/>
    </source>
</evidence>
<dbReference type="InterPro" id="IPR052207">
    <property type="entry name" value="Max-like/E-box_TFs"/>
</dbReference>
<keyword evidence="3" id="KW-0238">DNA-binding</keyword>
<dbReference type="CDD" id="cd11387">
    <property type="entry name" value="bHLHzip_USF_MITF"/>
    <property type="match status" value="1"/>
</dbReference>
<protein>
    <recommendedName>
        <fullName evidence="7">BHLH domain-containing protein</fullName>
    </recommendedName>
</protein>
<dbReference type="Proteomes" id="UP001479436">
    <property type="component" value="Unassembled WGS sequence"/>
</dbReference>
<evidence type="ECO:0000313" key="9">
    <source>
        <dbReference type="Proteomes" id="UP001479436"/>
    </source>
</evidence>
<feature type="compositionally biased region" description="Low complexity" evidence="6">
    <location>
        <begin position="13"/>
        <end position="26"/>
    </location>
</feature>
<feature type="domain" description="BHLH" evidence="7">
    <location>
        <begin position="112"/>
        <end position="165"/>
    </location>
</feature>
<evidence type="ECO:0000256" key="4">
    <source>
        <dbReference type="ARBA" id="ARBA00023163"/>
    </source>
</evidence>
<comment type="subcellular location">
    <subcellularLocation>
        <location evidence="1">Nucleus</location>
    </subcellularLocation>
</comment>
<evidence type="ECO:0000259" key="7">
    <source>
        <dbReference type="PROSITE" id="PS50888"/>
    </source>
</evidence>
<keyword evidence="9" id="KW-1185">Reference proteome</keyword>
<evidence type="ECO:0000256" key="5">
    <source>
        <dbReference type="ARBA" id="ARBA00023242"/>
    </source>
</evidence>
<sequence>MPPLNTCEEQVDPYYSPSNSASRANSPFDDEDDEEDFLEDDLDDDIKEEKEEYSEEKNPERPLFLNFNADLNPQNTTKKPKPKKATTYKVNGVNILNRKSLDSKTVMERLKRRRENHNHVERKRRDNINHTILEISQLIPHEAATNAKLNKGSILRLAADYIKEIQAENRRLATEVERNKAGSRIPSNTEQVGYPVRPYTQLLHDQPSYPVPHQMRGIYENPHYLPSEAGHSIGGYRQNNNTSHLAENYMNSSNTNSQSIHRTHLAASHPLQHTMPQSQPLHASTPALAHTHSISYQQQQPRHTHQHGHNPSVHTYPPVSLPHSNNSQLNGPVYGYNTTASGVQHTLPPLSAQQQRKGMMFNEFSGTLNLF</sequence>
<dbReference type="InterPro" id="IPR011598">
    <property type="entry name" value="bHLH_dom"/>
</dbReference>
<reference evidence="8 9" key="1">
    <citation type="submission" date="2023-04" db="EMBL/GenBank/DDBJ databases">
        <title>Genome of Basidiobolus ranarum AG-B5.</title>
        <authorList>
            <person name="Stajich J.E."/>
            <person name="Carter-House D."/>
            <person name="Gryganskyi A."/>
        </authorList>
    </citation>
    <scope>NUCLEOTIDE SEQUENCE [LARGE SCALE GENOMIC DNA]</scope>
    <source>
        <strain evidence="8 9">AG-B5</strain>
    </source>
</reference>
<dbReference type="EMBL" id="JASJQH010000049">
    <property type="protein sequence ID" value="KAK9767868.1"/>
    <property type="molecule type" value="Genomic_DNA"/>
</dbReference>
<feature type="compositionally biased region" description="Acidic residues" evidence="6">
    <location>
        <begin position="28"/>
        <end position="46"/>
    </location>
</feature>
<evidence type="ECO:0000313" key="8">
    <source>
        <dbReference type="EMBL" id="KAK9767868.1"/>
    </source>
</evidence>
<proteinExistence type="predicted"/>
<dbReference type="Gene3D" id="4.10.280.10">
    <property type="entry name" value="Helix-loop-helix DNA-binding domain"/>
    <property type="match status" value="1"/>
</dbReference>
<dbReference type="PANTHER" id="PTHR15741:SF27">
    <property type="entry name" value="TRANSCRIPTION FACTOR AP-4"/>
    <property type="match status" value="1"/>
</dbReference>
<feature type="region of interest" description="Disordered" evidence="6">
    <location>
        <begin position="1"/>
        <end position="84"/>
    </location>
</feature>
<organism evidence="8 9">
    <name type="scientific">Basidiobolus ranarum</name>
    <dbReference type="NCBI Taxonomy" id="34480"/>
    <lineage>
        <taxon>Eukaryota</taxon>
        <taxon>Fungi</taxon>
        <taxon>Fungi incertae sedis</taxon>
        <taxon>Zoopagomycota</taxon>
        <taxon>Entomophthoromycotina</taxon>
        <taxon>Basidiobolomycetes</taxon>
        <taxon>Basidiobolales</taxon>
        <taxon>Basidiobolaceae</taxon>
        <taxon>Basidiobolus</taxon>
    </lineage>
</organism>
<evidence type="ECO:0000256" key="6">
    <source>
        <dbReference type="SAM" id="MobiDB-lite"/>
    </source>
</evidence>